<dbReference type="CDD" id="cd15312">
    <property type="entry name" value="7tmA_TAAR2_3_4"/>
    <property type="match status" value="1"/>
</dbReference>
<feature type="transmembrane region" description="Helical" evidence="12">
    <location>
        <begin position="47"/>
        <end position="67"/>
    </location>
</feature>
<dbReference type="SUPFAM" id="SSF81321">
    <property type="entry name" value="Family A G protein-coupled receptor-like"/>
    <property type="match status" value="1"/>
</dbReference>
<dbReference type="InterPro" id="IPR000276">
    <property type="entry name" value="GPCR_Rhodpsn"/>
</dbReference>
<evidence type="ECO:0000256" key="5">
    <source>
        <dbReference type="ARBA" id="ARBA00023040"/>
    </source>
</evidence>
<keyword evidence="5 11" id="KW-0297">G-protein coupled receptor</keyword>
<dbReference type="PANTHER" id="PTHR24249">
    <property type="entry name" value="HISTAMINE RECEPTOR-RELATED G-PROTEIN COUPLED RECEPTOR"/>
    <property type="match status" value="1"/>
</dbReference>
<feature type="transmembrane region" description="Helical" evidence="12">
    <location>
        <begin position="87"/>
        <end position="106"/>
    </location>
</feature>
<organism evidence="14 15">
    <name type="scientific">Pelusios castaneus</name>
    <name type="common">West African mud turtle</name>
    <dbReference type="NCBI Taxonomy" id="367368"/>
    <lineage>
        <taxon>Eukaryota</taxon>
        <taxon>Metazoa</taxon>
        <taxon>Chordata</taxon>
        <taxon>Craniata</taxon>
        <taxon>Vertebrata</taxon>
        <taxon>Euteleostomi</taxon>
        <taxon>Archelosauria</taxon>
        <taxon>Testudinata</taxon>
        <taxon>Testudines</taxon>
        <taxon>Pleurodira</taxon>
        <taxon>Pelomedusidae</taxon>
        <taxon>Pelusios</taxon>
    </lineage>
</organism>
<comment type="similarity">
    <text evidence="11">Belongs to the G-protein coupled receptor 1 family.</text>
</comment>
<evidence type="ECO:0000256" key="10">
    <source>
        <dbReference type="ARBA" id="ARBA00023224"/>
    </source>
</evidence>
<keyword evidence="10 11" id="KW-0807">Transducer</keyword>
<evidence type="ECO:0000256" key="9">
    <source>
        <dbReference type="ARBA" id="ARBA00023180"/>
    </source>
</evidence>
<name>A0A8C8SVF6_9SAUR</name>
<dbReference type="SMART" id="SM01381">
    <property type="entry name" value="7TM_GPCR_Srsx"/>
    <property type="match status" value="1"/>
</dbReference>
<keyword evidence="15" id="KW-1185">Reference proteome</keyword>
<evidence type="ECO:0000256" key="6">
    <source>
        <dbReference type="ARBA" id="ARBA00023136"/>
    </source>
</evidence>
<evidence type="ECO:0000313" key="15">
    <source>
        <dbReference type="Proteomes" id="UP000694393"/>
    </source>
</evidence>
<dbReference type="PROSITE" id="PS50262">
    <property type="entry name" value="G_PROTEIN_RECEP_F1_2"/>
    <property type="match status" value="1"/>
</dbReference>
<evidence type="ECO:0000256" key="2">
    <source>
        <dbReference type="ARBA" id="ARBA00022475"/>
    </source>
</evidence>
<keyword evidence="2" id="KW-1003">Cell membrane</keyword>
<feature type="transmembrane region" description="Helical" evidence="12">
    <location>
        <begin position="12"/>
        <end position="35"/>
    </location>
</feature>
<dbReference type="Gene3D" id="1.20.1070.10">
    <property type="entry name" value="Rhodopsin 7-helix transmembrane proteins"/>
    <property type="match status" value="1"/>
</dbReference>
<dbReference type="InterPro" id="IPR009132">
    <property type="entry name" value="TAAR_fam"/>
</dbReference>
<dbReference type="PROSITE" id="PS00237">
    <property type="entry name" value="G_PROTEIN_RECEP_F1_1"/>
    <property type="match status" value="1"/>
</dbReference>
<evidence type="ECO:0000259" key="13">
    <source>
        <dbReference type="PROSITE" id="PS50262"/>
    </source>
</evidence>
<dbReference type="PANTHER" id="PTHR24249:SF413">
    <property type="entry name" value="TRACE AMINE-ASSOCIATED RECEPTOR 2"/>
    <property type="match status" value="1"/>
</dbReference>
<evidence type="ECO:0000313" key="14">
    <source>
        <dbReference type="Ensembl" id="ENSPCEP00000025481.1"/>
    </source>
</evidence>
<dbReference type="InterPro" id="IPR050569">
    <property type="entry name" value="TAAR"/>
</dbReference>
<evidence type="ECO:0000256" key="1">
    <source>
        <dbReference type="ARBA" id="ARBA00004651"/>
    </source>
</evidence>
<dbReference type="AlphaFoldDB" id="A0A8C8SVF6"/>
<reference evidence="14" key="1">
    <citation type="submission" date="2025-08" db="UniProtKB">
        <authorList>
            <consortium name="Ensembl"/>
        </authorList>
    </citation>
    <scope>IDENTIFICATION</scope>
</reference>
<keyword evidence="8 11" id="KW-0675">Receptor</keyword>
<feature type="domain" description="G-protein coupled receptors family 1 profile" evidence="13">
    <location>
        <begin position="27"/>
        <end position="288"/>
    </location>
</feature>
<feature type="transmembrane region" description="Helical" evidence="12">
    <location>
        <begin position="126"/>
        <end position="147"/>
    </location>
</feature>
<dbReference type="GO" id="GO:0005886">
    <property type="term" value="C:plasma membrane"/>
    <property type="evidence" value="ECO:0007669"/>
    <property type="project" value="UniProtKB-SubCell"/>
</dbReference>
<keyword evidence="6 12" id="KW-0472">Membrane</keyword>
<evidence type="ECO:0000256" key="4">
    <source>
        <dbReference type="ARBA" id="ARBA00022989"/>
    </source>
</evidence>
<comment type="subcellular location">
    <subcellularLocation>
        <location evidence="1">Cell membrane</location>
        <topology evidence="1">Multi-pass membrane protein</topology>
    </subcellularLocation>
</comment>
<reference evidence="14" key="2">
    <citation type="submission" date="2025-09" db="UniProtKB">
        <authorList>
            <consortium name="Ensembl"/>
        </authorList>
    </citation>
    <scope>IDENTIFICATION</scope>
</reference>
<evidence type="ECO:0000256" key="12">
    <source>
        <dbReference type="SAM" id="Phobius"/>
    </source>
</evidence>
<keyword evidence="4 12" id="KW-1133">Transmembrane helix</keyword>
<dbReference type="GO" id="GO:0001594">
    <property type="term" value="F:trace-amine receptor activity"/>
    <property type="evidence" value="ECO:0007669"/>
    <property type="project" value="InterPro"/>
</dbReference>
<evidence type="ECO:0000256" key="11">
    <source>
        <dbReference type="RuleBase" id="RU000688"/>
    </source>
</evidence>
<dbReference type="PRINTS" id="PR01830">
    <property type="entry name" value="TRACEAMINER"/>
</dbReference>
<keyword evidence="3 11" id="KW-0812">Transmembrane</keyword>
<dbReference type="Ensembl" id="ENSPCET00000026332.1">
    <property type="protein sequence ID" value="ENSPCEP00000025481.1"/>
    <property type="gene ID" value="ENSPCEG00000019205.1"/>
</dbReference>
<evidence type="ECO:0000256" key="3">
    <source>
        <dbReference type="ARBA" id="ARBA00022692"/>
    </source>
</evidence>
<feature type="transmembrane region" description="Helical" evidence="12">
    <location>
        <begin position="175"/>
        <end position="197"/>
    </location>
</feature>
<proteinExistence type="inferred from homology"/>
<keyword evidence="7" id="KW-1015">Disulfide bond</keyword>
<sequence length="324" mass="36522">FTPFLSSGVRGAMYLSMTGAIFLTIFGNLAIIISISFFKQLHSPTNFLILSMAVIDFLLGFTIMPYSMVRSVENCWYFGITLCKIHYSFDLMLCLASIFHLCSIAVDRFYAICYPLHYSSKITIPVIRRLLAVCWSAPAAFAFGVVFSEAHASGIEGYKILVACSSSCPIVFNKLWGTVLFTVGFFVPGCIMIGIYAKIFVISKKHMHVMNNMPGDANTDVRSQLSKGKDRKAAKTLSIVMGVFLICWFPCFFTILIDPFLNFTTPLVLFDALNWFGYINSTCNPFIYGFFYPWFQKALKHIIRGKIFNPHSSTTNLFTKNQSQ</sequence>
<accession>A0A8C8SVF6</accession>
<evidence type="ECO:0000256" key="7">
    <source>
        <dbReference type="ARBA" id="ARBA00023157"/>
    </source>
</evidence>
<feature type="transmembrane region" description="Helical" evidence="12">
    <location>
        <begin position="236"/>
        <end position="255"/>
    </location>
</feature>
<dbReference type="Pfam" id="PF00001">
    <property type="entry name" value="7tm_1"/>
    <property type="match status" value="1"/>
</dbReference>
<protein>
    <submittedName>
        <fullName evidence="14">Trace amine associated receptor 2 (gene/pseudogene)</fullName>
    </submittedName>
</protein>
<keyword evidence="9" id="KW-0325">Glycoprotein</keyword>
<dbReference type="PRINTS" id="PR00237">
    <property type="entry name" value="GPCRRHODOPSN"/>
</dbReference>
<dbReference type="Proteomes" id="UP000694393">
    <property type="component" value="Unplaced"/>
</dbReference>
<evidence type="ECO:0000256" key="8">
    <source>
        <dbReference type="ARBA" id="ARBA00023170"/>
    </source>
</evidence>
<dbReference type="FunFam" id="1.20.1070.10:FF:000030">
    <property type="entry name" value="trace amine-associated receptor 1"/>
    <property type="match status" value="1"/>
</dbReference>
<dbReference type="InterPro" id="IPR017452">
    <property type="entry name" value="GPCR_Rhodpsn_7TM"/>
</dbReference>
<feature type="transmembrane region" description="Helical" evidence="12">
    <location>
        <begin position="275"/>
        <end position="295"/>
    </location>
</feature>